<dbReference type="SUPFAM" id="SSF54427">
    <property type="entry name" value="NTF2-like"/>
    <property type="match status" value="1"/>
</dbReference>
<keyword evidence="3" id="KW-1185">Reference proteome</keyword>
<evidence type="ECO:0000259" key="1">
    <source>
        <dbReference type="Pfam" id="PF13577"/>
    </source>
</evidence>
<sequence length="104" mass="11359">MKLQTCASPLACFFSFAVAQDAYNAIRNTLAHYPLAIDEKRFSALSLVFTPDAVANYSAPLNVLTGLPMIEDVLEADLRVVSTQHSYGTQLIEVYRDGTADTVT</sequence>
<dbReference type="InterPro" id="IPR032710">
    <property type="entry name" value="NTF2-like_dom_sf"/>
</dbReference>
<protein>
    <recommendedName>
        <fullName evidence="1">SnoaL-like domain-containing protein</fullName>
    </recommendedName>
</protein>
<dbReference type="Gene3D" id="3.10.450.50">
    <property type="match status" value="1"/>
</dbReference>
<name>A0A9P6VSZ5_9HELO</name>
<evidence type="ECO:0000313" key="2">
    <source>
        <dbReference type="EMBL" id="KAG0652999.1"/>
    </source>
</evidence>
<comment type="caution">
    <text evidence="2">The sequence shown here is derived from an EMBL/GenBank/DDBJ whole genome shotgun (WGS) entry which is preliminary data.</text>
</comment>
<evidence type="ECO:0000313" key="3">
    <source>
        <dbReference type="Proteomes" id="UP000785200"/>
    </source>
</evidence>
<dbReference type="Proteomes" id="UP000785200">
    <property type="component" value="Unassembled WGS sequence"/>
</dbReference>
<feature type="domain" description="SnoaL-like" evidence="1">
    <location>
        <begin position="22"/>
        <end position="101"/>
    </location>
</feature>
<dbReference type="Pfam" id="PF13577">
    <property type="entry name" value="SnoaL_4"/>
    <property type="match status" value="1"/>
</dbReference>
<dbReference type="EMBL" id="VNKQ01000002">
    <property type="protein sequence ID" value="KAG0652999.1"/>
    <property type="molecule type" value="Genomic_DNA"/>
</dbReference>
<accession>A0A9P6VSZ5</accession>
<gene>
    <name evidence="2" type="ORF">D0Z07_0532</name>
</gene>
<dbReference type="OrthoDB" id="2148716at2759"/>
<dbReference type="AlphaFoldDB" id="A0A9P6VSZ5"/>
<proteinExistence type="predicted"/>
<organism evidence="2 3">
    <name type="scientific">Hyphodiscus hymeniophilus</name>
    <dbReference type="NCBI Taxonomy" id="353542"/>
    <lineage>
        <taxon>Eukaryota</taxon>
        <taxon>Fungi</taxon>
        <taxon>Dikarya</taxon>
        <taxon>Ascomycota</taxon>
        <taxon>Pezizomycotina</taxon>
        <taxon>Leotiomycetes</taxon>
        <taxon>Helotiales</taxon>
        <taxon>Hyphodiscaceae</taxon>
        <taxon>Hyphodiscus</taxon>
    </lineage>
</organism>
<reference evidence="2" key="1">
    <citation type="submission" date="2019-07" db="EMBL/GenBank/DDBJ databases">
        <title>Hyphodiscus hymeniophilus genome sequencing and assembly.</title>
        <authorList>
            <person name="Kramer G."/>
            <person name="Nodwell J."/>
        </authorList>
    </citation>
    <scope>NUCLEOTIDE SEQUENCE</scope>
    <source>
        <strain evidence="2">ATCC 34498</strain>
    </source>
</reference>
<dbReference type="InterPro" id="IPR037401">
    <property type="entry name" value="SnoaL-like"/>
</dbReference>